<dbReference type="GO" id="GO:0005975">
    <property type="term" value="P:carbohydrate metabolic process"/>
    <property type="evidence" value="ECO:0007669"/>
    <property type="project" value="InterPro"/>
</dbReference>
<dbReference type="EMBL" id="QZKU01000127">
    <property type="protein sequence ID" value="RJP16578.1"/>
    <property type="molecule type" value="Genomic_DNA"/>
</dbReference>
<gene>
    <name evidence="4" type="ORF">C4520_18260</name>
</gene>
<reference evidence="4 5" key="1">
    <citation type="journal article" date="2017" name="ISME J.">
        <title>Energy and carbon metabolisms in a deep terrestrial subsurface fluid microbial community.</title>
        <authorList>
            <person name="Momper L."/>
            <person name="Jungbluth S.P."/>
            <person name="Lee M.D."/>
            <person name="Amend J.P."/>
        </authorList>
    </citation>
    <scope>NUCLEOTIDE SEQUENCE [LARGE SCALE GENOMIC DNA]</scope>
    <source>
        <strain evidence="4">SURF_5</strain>
    </source>
</reference>
<dbReference type="GO" id="GO:0004553">
    <property type="term" value="F:hydrolase activity, hydrolyzing O-glycosyl compounds"/>
    <property type="evidence" value="ECO:0007669"/>
    <property type="project" value="TreeGrafter"/>
</dbReference>
<dbReference type="InterPro" id="IPR006869">
    <property type="entry name" value="DUF547"/>
</dbReference>
<comment type="caution">
    <text evidence="4">The sequence shown here is derived from an EMBL/GenBank/DDBJ whole genome shotgun (WGS) entry which is preliminary data.</text>
</comment>
<dbReference type="InterPro" id="IPR011613">
    <property type="entry name" value="GH15-like"/>
</dbReference>
<feature type="domain" description="GH15-like" evidence="1">
    <location>
        <begin position="223"/>
        <end position="533"/>
    </location>
</feature>
<dbReference type="Proteomes" id="UP000265882">
    <property type="component" value="Unassembled WGS sequence"/>
</dbReference>
<protein>
    <submittedName>
        <fullName evidence="4">DUF547 domain-containing protein</fullName>
    </submittedName>
</protein>
<organism evidence="4 5">
    <name type="scientific">Abyssobacteria bacterium (strain SURF_5)</name>
    <dbReference type="NCBI Taxonomy" id="2093360"/>
    <lineage>
        <taxon>Bacteria</taxon>
        <taxon>Pseudomonadati</taxon>
        <taxon>Candidatus Hydrogenedentota</taxon>
        <taxon>Candidatus Abyssobacteria</taxon>
    </lineage>
</organism>
<name>A0A3A4N3Q3_ABYX5</name>
<proteinExistence type="predicted"/>
<accession>A0A3A4N3Q3</accession>
<dbReference type="InterPro" id="IPR045582">
    <property type="entry name" value="Trehalase-like_N"/>
</dbReference>
<evidence type="ECO:0000259" key="3">
    <source>
        <dbReference type="Pfam" id="PF19291"/>
    </source>
</evidence>
<feature type="domain" description="DUF547" evidence="2">
    <location>
        <begin position="688"/>
        <end position="812"/>
    </location>
</feature>
<dbReference type="PANTHER" id="PTHR31616">
    <property type="entry name" value="TREHALASE"/>
    <property type="match status" value="1"/>
</dbReference>
<feature type="domain" description="Trehalase-like N-terminal" evidence="3">
    <location>
        <begin position="5"/>
        <end position="164"/>
    </location>
</feature>
<evidence type="ECO:0000259" key="1">
    <source>
        <dbReference type="Pfam" id="PF00723"/>
    </source>
</evidence>
<dbReference type="Pfam" id="PF19291">
    <property type="entry name" value="TREH_N"/>
    <property type="match status" value="1"/>
</dbReference>
<evidence type="ECO:0000313" key="4">
    <source>
        <dbReference type="EMBL" id="RJP16578.1"/>
    </source>
</evidence>
<dbReference type="AlphaFoldDB" id="A0A3A4N3Q3"/>
<dbReference type="Pfam" id="PF00723">
    <property type="entry name" value="Glyco_hydro_15"/>
    <property type="match status" value="1"/>
</dbReference>
<dbReference type="Pfam" id="PF04784">
    <property type="entry name" value="DUF547"/>
    <property type="match status" value="1"/>
</dbReference>
<dbReference type="Gene3D" id="1.50.10.10">
    <property type="match status" value="1"/>
</dbReference>
<dbReference type="InterPro" id="IPR012341">
    <property type="entry name" value="6hp_glycosidase-like_sf"/>
</dbReference>
<dbReference type="InterPro" id="IPR008928">
    <property type="entry name" value="6-hairpin_glycosidase_sf"/>
</dbReference>
<evidence type="ECO:0000259" key="2">
    <source>
        <dbReference type="Pfam" id="PF04784"/>
    </source>
</evidence>
<evidence type="ECO:0000313" key="5">
    <source>
        <dbReference type="Proteomes" id="UP000265882"/>
    </source>
</evidence>
<sequence>MYKKISDYGVIGNLQTIALVGFEGSIDWLCLPCIDSPSVFGALLDDQKGGKFSVYPAEESDSVSEYVPDTNILITRFRTSSGIFQLTDFMPVAPAAKQEERPELLRVLHGLEGSVEVAITFEPRFDYARAHTCLEEIGGGIVAAGAGSFLTLSSSFNMTIERDRAAGRVDIRAGDRHWLHLKYLSRQSARLDIDRITRLQAETEAYWREWLSKEETGLTLDFGPYRQMINRSALVLKLLYFNPTGAIAAAGTTSLPEKIGGVRNWDYRYSWIRDTAFTLQALFRLGHLSETEGYLKWIADMLSRYGTEDMRIMYGVRGEMCLPESELDHLNGYKGSQPVRIGNAAAQQKQLDIYGELMDAALLLSNYVGKINVKLWAPLRRICDYIVEHWQDKDQGIWEVRCGPYDFVYSKVMCWVALDRGITIAKRYGFPADVDLWNKTREQIQKAVHTKGWSETKKAFVQHFDTEDLDASALLFPLLNFLPADDPKMISTIEAIRRELGKDVFLYRYKTEDGLPGDEGFFLLCTFWLVDCLIELNRLEEAELILNRMEAAANPLGLFSEEYDPIWREMLGNFPQAFTHIGYINSVLSLLSRKKKQEEYPKRKTKLSLARRLFGKQLILNNGPLPKETPAHELAVQLKKSMNILRGAFFRTPEGRVAYEEMRHSKAYDDYARLSYLLKKMDLDVLKSREEKTAFWINLYNVLVIHGVVELEIRDSVKEVRNFFRRIQYQIGDMRFTPDDIEHGVLRGNRKPPHSLFPLFKADDPRLKYSLRTMDPRIHFALVCASSSCPPIDVYDPNILDEDLTVSGQTFLNSGGLSIDRNAARVSLSLVFKWYRKDFGESDEQLITFLAGFIYNEEDRKYLERHAGRLRIDFQGYDWRLNRT</sequence>
<dbReference type="PANTHER" id="PTHR31616:SF0">
    <property type="entry name" value="GLUCAN 1,4-ALPHA-GLUCOSIDASE"/>
    <property type="match status" value="1"/>
</dbReference>
<dbReference type="SUPFAM" id="SSF48208">
    <property type="entry name" value="Six-hairpin glycosidases"/>
    <property type="match status" value="1"/>
</dbReference>